<feature type="region of interest" description="Disordered" evidence="1">
    <location>
        <begin position="366"/>
        <end position="386"/>
    </location>
</feature>
<feature type="region of interest" description="Disordered" evidence="1">
    <location>
        <begin position="1"/>
        <end position="74"/>
    </location>
</feature>
<accession>A0ABT5UES1</accession>
<proteinExistence type="predicted"/>
<dbReference type="EMBL" id="JAPMOU010000043">
    <property type="protein sequence ID" value="MDE1464807.1"/>
    <property type="molecule type" value="Genomic_DNA"/>
</dbReference>
<reference evidence="3 4" key="1">
    <citation type="submission" date="2022-11" db="EMBL/GenBank/DDBJ databases">
        <title>Spartinivicinus poritis sp. nov., isolated from scleractinian coral Porites lutea.</title>
        <authorList>
            <person name="Zhang G."/>
            <person name="Cai L."/>
            <person name="Wei Q."/>
        </authorList>
    </citation>
    <scope>NUCLEOTIDE SEQUENCE [LARGE SCALE GENOMIC DNA]</scope>
    <source>
        <strain evidence="3 4">A2-2</strain>
    </source>
</reference>
<feature type="compositionally biased region" description="Basic and acidic residues" evidence="1">
    <location>
        <begin position="59"/>
        <end position="73"/>
    </location>
</feature>
<name>A0ABT5UES1_9GAMM</name>
<dbReference type="InterPro" id="IPR024079">
    <property type="entry name" value="MetalloPept_cat_dom_sf"/>
</dbReference>
<evidence type="ECO:0000313" key="3">
    <source>
        <dbReference type="EMBL" id="MDE1464807.1"/>
    </source>
</evidence>
<dbReference type="Proteomes" id="UP001528823">
    <property type="component" value="Unassembled WGS sequence"/>
</dbReference>
<protein>
    <submittedName>
        <fullName evidence="3">DUF4157 domain-containing protein</fullName>
    </submittedName>
</protein>
<feature type="compositionally biased region" description="Polar residues" evidence="1">
    <location>
        <begin position="366"/>
        <end position="379"/>
    </location>
</feature>
<dbReference type="Gene3D" id="3.40.390.10">
    <property type="entry name" value="Collagenase (Catalytic Domain)"/>
    <property type="match status" value="1"/>
</dbReference>
<dbReference type="RefSeq" id="WP_274691116.1">
    <property type="nucleotide sequence ID" value="NZ_JAPMOU010000043.1"/>
</dbReference>
<evidence type="ECO:0000256" key="1">
    <source>
        <dbReference type="SAM" id="MobiDB-lite"/>
    </source>
</evidence>
<dbReference type="InterPro" id="IPR025295">
    <property type="entry name" value="eCIS_core_dom"/>
</dbReference>
<feature type="compositionally biased region" description="Polar residues" evidence="1">
    <location>
        <begin position="16"/>
        <end position="53"/>
    </location>
</feature>
<feature type="domain" description="eCIS core" evidence="2">
    <location>
        <begin position="67"/>
        <end position="132"/>
    </location>
</feature>
<keyword evidence="4" id="KW-1185">Reference proteome</keyword>
<gene>
    <name evidence="3" type="ORF">ORQ98_22865</name>
</gene>
<organism evidence="3 4">
    <name type="scientific">Spartinivicinus poritis</name>
    <dbReference type="NCBI Taxonomy" id="2994640"/>
    <lineage>
        <taxon>Bacteria</taxon>
        <taxon>Pseudomonadati</taxon>
        <taxon>Pseudomonadota</taxon>
        <taxon>Gammaproteobacteria</taxon>
        <taxon>Oceanospirillales</taxon>
        <taxon>Zooshikellaceae</taxon>
        <taxon>Spartinivicinus</taxon>
    </lineage>
</organism>
<evidence type="ECO:0000259" key="2">
    <source>
        <dbReference type="Pfam" id="PF13699"/>
    </source>
</evidence>
<sequence>MYSNEEKDNKNHLSVEYTTQKKGIGKQSISFVDNRPQSNQIAQLQKAMSSTRPGQPLLQKKENNTGMPDKLKSGIENLSGVDVSDVRVHYNSDKPAQLQAHAYAQGNNIHLGPGQEKHLPHEAWHVVQQKKGRVRPTLQMKGEVLINDDQVLEKEADIMGAKALQMRKIEQGEQINTEKYFSPVVQRVPVDNNTGIEKSPDKVRAAFKTAQSYIAETKIYLGLEFNYAQAHLYPDLNISDITDGVDKIKTQLDYVINNGDIYNEAVNNGVDNPGNFKGYRYINKSTGSYASNRGNGNNALITFNNAGVQQEATHLAGTIIHEASHGSQLSTDDVAYLHDDLYEKIKDFPDLILQNADSWKKIITTTRKPGPQAQPTNPITYAGDPNGDTNFENTYDDSMQKYLFLMRFVTRYIRDWGFSSVNMFFMDMSIADETEIPQPSRFVKAFYELMAEEGLAPDLTDLTDTKADEIYSQLTEPVSRLLRNIENNPRVTITGANTMTMWNQNVSMTTLTTHGFLNQLLNNNANQVKLLKLLFGVNDLNGRKQFTDKHGTTFKILT</sequence>
<evidence type="ECO:0000313" key="4">
    <source>
        <dbReference type="Proteomes" id="UP001528823"/>
    </source>
</evidence>
<comment type="caution">
    <text evidence="3">The sequence shown here is derived from an EMBL/GenBank/DDBJ whole genome shotgun (WGS) entry which is preliminary data.</text>
</comment>
<feature type="compositionally biased region" description="Basic and acidic residues" evidence="1">
    <location>
        <begin position="1"/>
        <end position="13"/>
    </location>
</feature>
<dbReference type="Pfam" id="PF13699">
    <property type="entry name" value="eCIS_core"/>
    <property type="match status" value="1"/>
</dbReference>